<evidence type="ECO:0000256" key="1">
    <source>
        <dbReference type="SAM" id="Phobius"/>
    </source>
</evidence>
<gene>
    <name evidence="2" type="ORF">BDV36DRAFT_269431</name>
</gene>
<sequence>MFRVRQIMLVLVLVPSRVMIFISFFLSFCSQMTISQSSHIDIDRIESIIQDHDSRDSYVICIHNSSRLMDLYSTSTTYCQPKYSVMER</sequence>
<evidence type="ECO:0008006" key="4">
    <source>
        <dbReference type="Google" id="ProtNLM"/>
    </source>
</evidence>
<protein>
    <recommendedName>
        <fullName evidence="4">Secreted protein</fullName>
    </recommendedName>
</protein>
<evidence type="ECO:0000313" key="3">
    <source>
        <dbReference type="Proteomes" id="UP000325395"/>
    </source>
</evidence>
<accession>A0ABQ6W7T7</accession>
<reference evidence="2 3" key="1">
    <citation type="submission" date="2019-04" db="EMBL/GenBank/DDBJ databases">
        <authorList>
            <consortium name="DOE Joint Genome Institute"/>
            <person name="Mondo S."/>
            <person name="Kjaerbolling I."/>
            <person name="Vesth T."/>
            <person name="Frisvad J.C."/>
            <person name="Nybo J.L."/>
            <person name="Theobald S."/>
            <person name="Kildgaard S."/>
            <person name="Isbrandt T."/>
            <person name="Kuo A."/>
            <person name="Sato A."/>
            <person name="Lyhne E.K."/>
            <person name="Kogle M.E."/>
            <person name="Wiebenga A."/>
            <person name="Kun R.S."/>
            <person name="Lubbers R.J."/>
            <person name="Makela M.R."/>
            <person name="Barry K."/>
            <person name="Chovatia M."/>
            <person name="Clum A."/>
            <person name="Daum C."/>
            <person name="Haridas S."/>
            <person name="He G."/>
            <person name="LaButti K."/>
            <person name="Lipzen A."/>
            <person name="Riley R."/>
            <person name="Salamov A."/>
            <person name="Simmons B.A."/>
            <person name="Magnuson J.K."/>
            <person name="Henrissat B."/>
            <person name="Mortensen U.H."/>
            <person name="Larsen T.O."/>
            <person name="Devries R.P."/>
            <person name="Grigoriev I.V."/>
            <person name="Machida M."/>
            <person name="Baker S.E."/>
            <person name="Andersen M.R."/>
            <person name="Cantor M.N."/>
            <person name="Hua S.X."/>
        </authorList>
    </citation>
    <scope>NUCLEOTIDE SEQUENCE [LARGE SCALE GENOMIC DNA]</scope>
    <source>
        <strain evidence="2 3">CBS 117616</strain>
    </source>
</reference>
<name>A0ABQ6W7T7_9EURO</name>
<keyword evidence="1" id="KW-0472">Membrane</keyword>
<keyword evidence="1" id="KW-0812">Transmembrane</keyword>
<organism evidence="2 3">
    <name type="scientific">Aspergillus pseudocaelatus</name>
    <dbReference type="NCBI Taxonomy" id="1825620"/>
    <lineage>
        <taxon>Eukaryota</taxon>
        <taxon>Fungi</taxon>
        <taxon>Dikarya</taxon>
        <taxon>Ascomycota</taxon>
        <taxon>Pezizomycotina</taxon>
        <taxon>Eurotiomycetes</taxon>
        <taxon>Eurotiomycetidae</taxon>
        <taxon>Eurotiales</taxon>
        <taxon>Aspergillaceae</taxon>
        <taxon>Aspergillus</taxon>
        <taxon>Aspergillus subgen. Circumdati</taxon>
    </lineage>
</organism>
<dbReference type="EMBL" id="ML735815">
    <property type="protein sequence ID" value="KAE8413075.1"/>
    <property type="molecule type" value="Genomic_DNA"/>
</dbReference>
<feature type="transmembrane region" description="Helical" evidence="1">
    <location>
        <begin position="7"/>
        <end position="28"/>
    </location>
</feature>
<keyword evidence="1" id="KW-1133">Transmembrane helix</keyword>
<keyword evidence="3" id="KW-1185">Reference proteome</keyword>
<dbReference type="Proteomes" id="UP000325395">
    <property type="component" value="Unassembled WGS sequence"/>
</dbReference>
<proteinExistence type="predicted"/>
<evidence type="ECO:0000313" key="2">
    <source>
        <dbReference type="EMBL" id="KAE8413075.1"/>
    </source>
</evidence>